<name>A0A914IEA1_GLORO</name>
<dbReference type="WBParaSite" id="Gr19_v10_g9093.t1">
    <property type="protein sequence ID" value="Gr19_v10_g9093.t1"/>
    <property type="gene ID" value="Gr19_v10_g9093"/>
</dbReference>
<evidence type="ECO:0000313" key="4">
    <source>
        <dbReference type="WBParaSite" id="Gr19_v10_g9093.t1"/>
    </source>
</evidence>
<feature type="signal peptide" evidence="2">
    <location>
        <begin position="1"/>
        <end position="19"/>
    </location>
</feature>
<sequence length="112" mass="12614">MFVIVWLTTFFFIVPTILAISDEDNWGISDEDDWAISNECNCPPNEEPGQNSCNGCEPKCDDDDDSLLDCTLMFCSCSCDCKNGLVRNSRTNQCIPQEQCPEETVNKMDGRK</sequence>
<dbReference type="AlphaFoldDB" id="A0A914IEA1"/>
<feature type="chain" id="PRO_5036949615" evidence="2">
    <location>
        <begin position="20"/>
        <end position="112"/>
    </location>
</feature>
<accession>A0A914IEA1</accession>
<keyword evidence="1" id="KW-0646">Protease inhibitor</keyword>
<protein>
    <submittedName>
        <fullName evidence="4">TIL domain-containing protein</fullName>
    </submittedName>
</protein>
<dbReference type="Proteomes" id="UP000887572">
    <property type="component" value="Unplaced"/>
</dbReference>
<keyword evidence="2" id="KW-0732">Signal</keyword>
<dbReference type="InterPro" id="IPR036084">
    <property type="entry name" value="Ser_inhib-like_sf"/>
</dbReference>
<organism evidence="3 4">
    <name type="scientific">Globodera rostochiensis</name>
    <name type="common">Golden nematode worm</name>
    <name type="synonym">Heterodera rostochiensis</name>
    <dbReference type="NCBI Taxonomy" id="31243"/>
    <lineage>
        <taxon>Eukaryota</taxon>
        <taxon>Metazoa</taxon>
        <taxon>Ecdysozoa</taxon>
        <taxon>Nematoda</taxon>
        <taxon>Chromadorea</taxon>
        <taxon>Rhabditida</taxon>
        <taxon>Tylenchina</taxon>
        <taxon>Tylenchomorpha</taxon>
        <taxon>Tylenchoidea</taxon>
        <taxon>Heteroderidae</taxon>
        <taxon>Heteroderinae</taxon>
        <taxon>Globodera</taxon>
    </lineage>
</organism>
<dbReference type="Gene3D" id="2.10.25.10">
    <property type="entry name" value="Laminin"/>
    <property type="match status" value="1"/>
</dbReference>
<keyword evidence="3" id="KW-1185">Reference proteome</keyword>
<evidence type="ECO:0000313" key="3">
    <source>
        <dbReference type="Proteomes" id="UP000887572"/>
    </source>
</evidence>
<proteinExistence type="predicted"/>
<dbReference type="GO" id="GO:0004867">
    <property type="term" value="F:serine-type endopeptidase inhibitor activity"/>
    <property type="evidence" value="ECO:0007669"/>
    <property type="project" value="UniProtKB-KW"/>
</dbReference>
<dbReference type="SUPFAM" id="SSF57567">
    <property type="entry name" value="Serine protease inhibitors"/>
    <property type="match status" value="1"/>
</dbReference>
<evidence type="ECO:0000256" key="2">
    <source>
        <dbReference type="SAM" id="SignalP"/>
    </source>
</evidence>
<evidence type="ECO:0000256" key="1">
    <source>
        <dbReference type="ARBA" id="ARBA00022900"/>
    </source>
</evidence>
<keyword evidence="1" id="KW-0722">Serine protease inhibitor</keyword>
<reference evidence="4" key="1">
    <citation type="submission" date="2022-11" db="UniProtKB">
        <authorList>
            <consortium name="WormBaseParasite"/>
        </authorList>
    </citation>
    <scope>IDENTIFICATION</scope>
</reference>